<dbReference type="PANTHER" id="PTHR39639:SF1">
    <property type="entry name" value="DUF262 DOMAIN-CONTAINING PROTEIN"/>
    <property type="match status" value="1"/>
</dbReference>
<dbReference type="EMBL" id="RXGA01000003">
    <property type="protein sequence ID" value="RWX73153.1"/>
    <property type="molecule type" value="Genomic_DNA"/>
</dbReference>
<reference evidence="2 3" key="1">
    <citation type="submission" date="2018-12" db="EMBL/GenBank/DDBJ databases">
        <title>The complete genome of the methanogenic archaea of the candidate phylum Verstraetearchaeota, obtained from the metagenome of underground thermal water.</title>
        <authorList>
            <person name="Kadnikov V.V."/>
            <person name="Mardanov A.V."/>
            <person name="Beletsky A.V."/>
            <person name="Karnachuk O.V."/>
            <person name="Ravin N.V."/>
        </authorList>
    </citation>
    <scope>NUCLEOTIDE SEQUENCE [LARGE SCALE GENOMIC DNA]</scope>
    <source>
        <strain evidence="2">Ch88</strain>
    </source>
</reference>
<gene>
    <name evidence="2" type="ORF">Metus_1127</name>
</gene>
<sequence>MNLQKSLELIKIIEEFKIHLKTEEGKFHLNYLKEKEPKETKQILEKLKTLPKDSREFVDLVLYGLLPNSDTKYARRVSIAPAFMNIRKFFARFNYTESDWKELSNLIYQLVIRFQENPSDLENLIRSFISHRLSKGIQCGSLTPIFFALNPNFPIINSREIRTYRILSFLIYGKKDELSQRLEDYPSNIDKIKKFTNTLSDIYGFNEIIDMAVLDLFCYWYDEYMREDKKTKREKSLEIKKEIPPIEEKQITKFLQILACSPPQPFLIETLQKLDGEGKIIYNTEFQRGEVWDLVRKQKLIDSILRGYSINTIFLRQTNNGYECLDGQQRLKTILKDFLKNKLPINPKITPEFKRETCFDELPDSLKSKIRSYIIYAIILYTNEDEETCKIFLRLQEGLPLNSAEKLNAMTGFLRNEIIELAKHPFMKKLCIKDYRFSHRYIIAQAYLLTLRNQITDVKFRNLQEIYNTYKDVRPPQIVSDTVKKTLKFLDKEFEEDAKIIKYNADFISLYLLGKHILDNYVTSHNVGLKDFFIQFAAKVGEIESSEKEEDAPYYDYKTYRKTSADSRGSIERRFYIILSKFLEFNPKLQPKDPIRKFDYWEKLAVYWRDKGVCQICGKKVSFEEGTVDHKIPHSKGGLTTIENGQWSCASCNSRKLDKY</sequence>
<protein>
    <recommendedName>
        <fullName evidence="1">HNH nuclease domain-containing protein</fullName>
    </recommendedName>
</protein>
<evidence type="ECO:0000259" key="1">
    <source>
        <dbReference type="SMART" id="SM00507"/>
    </source>
</evidence>
<feature type="domain" description="HNH nuclease" evidence="1">
    <location>
        <begin position="601"/>
        <end position="654"/>
    </location>
</feature>
<dbReference type="InterPro" id="IPR004919">
    <property type="entry name" value="GmrSD_N"/>
</dbReference>
<dbReference type="GO" id="GO:0003676">
    <property type="term" value="F:nucleic acid binding"/>
    <property type="evidence" value="ECO:0007669"/>
    <property type="project" value="InterPro"/>
</dbReference>
<accession>A0A3S4UG47</accession>
<dbReference type="SMART" id="SM00507">
    <property type="entry name" value="HNHc"/>
    <property type="match status" value="1"/>
</dbReference>
<dbReference type="GO" id="GO:0008270">
    <property type="term" value="F:zinc ion binding"/>
    <property type="evidence" value="ECO:0007669"/>
    <property type="project" value="InterPro"/>
</dbReference>
<dbReference type="PANTHER" id="PTHR39639">
    <property type="entry name" value="CHROMOSOME 16, WHOLE GENOME SHOTGUN SEQUENCE"/>
    <property type="match status" value="1"/>
</dbReference>
<comment type="caution">
    <text evidence="2">The sequence shown here is derived from an EMBL/GenBank/DDBJ whole genome shotgun (WGS) entry which is preliminary data.</text>
</comment>
<dbReference type="Pfam" id="PF03235">
    <property type="entry name" value="GmrSD_N"/>
    <property type="match status" value="1"/>
</dbReference>
<evidence type="ECO:0000313" key="3">
    <source>
        <dbReference type="Proteomes" id="UP000288215"/>
    </source>
</evidence>
<dbReference type="AlphaFoldDB" id="A0A3S4UG47"/>
<dbReference type="CDD" id="cd00085">
    <property type="entry name" value="HNHc"/>
    <property type="match status" value="1"/>
</dbReference>
<name>A0A3S4UG47_METS7</name>
<dbReference type="InterPro" id="IPR002711">
    <property type="entry name" value="HNH"/>
</dbReference>
<proteinExistence type="predicted"/>
<organism evidence="2 3">
    <name type="scientific">Methanosuratincola subterraneus</name>
    <dbReference type="NCBI Taxonomy" id="2593994"/>
    <lineage>
        <taxon>Archaea</taxon>
        <taxon>Thermoproteota</taxon>
        <taxon>Methanosuratincolia</taxon>
        <taxon>Candidatus Methanomethylicales</taxon>
        <taxon>Candidatus Methanomethylicaceae</taxon>
        <taxon>Candidatus Methanosuratincola (ex Vanwonterghem et al. 2016)</taxon>
    </lineage>
</organism>
<dbReference type="Proteomes" id="UP000288215">
    <property type="component" value="Unassembled WGS sequence"/>
</dbReference>
<dbReference type="GO" id="GO:0004519">
    <property type="term" value="F:endonuclease activity"/>
    <property type="evidence" value="ECO:0007669"/>
    <property type="project" value="InterPro"/>
</dbReference>
<dbReference type="Gene3D" id="1.10.30.50">
    <property type="match status" value="1"/>
</dbReference>
<dbReference type="InterPro" id="IPR003615">
    <property type="entry name" value="HNH_nuc"/>
</dbReference>
<dbReference type="Pfam" id="PF01844">
    <property type="entry name" value="HNH"/>
    <property type="match status" value="1"/>
</dbReference>
<evidence type="ECO:0000313" key="2">
    <source>
        <dbReference type="EMBL" id="RWX73153.1"/>
    </source>
</evidence>